<dbReference type="SUPFAM" id="SSF88874">
    <property type="entry name" value="Receptor-binding domain of short tail fibre protein gp12"/>
    <property type="match status" value="1"/>
</dbReference>
<dbReference type="InterPro" id="IPR037053">
    <property type="entry name" value="Phage_tail_collar_dom_sf"/>
</dbReference>
<dbReference type="Pfam" id="PF07484">
    <property type="entry name" value="Collar"/>
    <property type="match status" value="1"/>
</dbReference>
<evidence type="ECO:0000313" key="3">
    <source>
        <dbReference type="Proteomes" id="UP000228535"/>
    </source>
</evidence>
<dbReference type="InterPro" id="IPR011083">
    <property type="entry name" value="Phage_tail_collar_dom"/>
</dbReference>
<dbReference type="Gene3D" id="3.90.1340.10">
    <property type="entry name" value="Phage tail collar domain"/>
    <property type="match status" value="1"/>
</dbReference>
<dbReference type="AlphaFoldDB" id="A0A2M9B4J9"/>
<feature type="domain" description="Phage tail collar" evidence="1">
    <location>
        <begin position="50"/>
        <end position="106"/>
    </location>
</feature>
<sequence>MADFSTSASGSVAGRRSLLQRFQRWLRPGAVAQPRPLVSMRPNSNLPYVGEIAVFAGNFAPAGWMFCDGSLLPISENETLFQLIGTTYGGDGESTFALPDLRGRVPLHMGTGPGLGTTFQMAEIGGQESVFLTTTQIPSHTHTLGASSAPGTSASPIGAVPADSGSGSAQYTQATTNLVTQPAQVLGPVGSNQPHENMQPYLAVNYIISLFGVFPSPT</sequence>
<evidence type="ECO:0000313" key="2">
    <source>
        <dbReference type="EMBL" id="PJJ52880.1"/>
    </source>
</evidence>
<proteinExistence type="predicted"/>
<organism evidence="2 3">
    <name type="scientific">Hymenobacter chitinivorans DSM 11115</name>
    <dbReference type="NCBI Taxonomy" id="1121954"/>
    <lineage>
        <taxon>Bacteria</taxon>
        <taxon>Pseudomonadati</taxon>
        <taxon>Bacteroidota</taxon>
        <taxon>Cytophagia</taxon>
        <taxon>Cytophagales</taxon>
        <taxon>Hymenobacteraceae</taxon>
        <taxon>Hymenobacter</taxon>
    </lineage>
</organism>
<evidence type="ECO:0000259" key="1">
    <source>
        <dbReference type="Pfam" id="PF07484"/>
    </source>
</evidence>
<accession>A0A2M9B4J9</accession>
<protein>
    <submittedName>
        <fullName evidence="2">Microcystin-dependent protein</fullName>
    </submittedName>
</protein>
<gene>
    <name evidence="2" type="ORF">CLV45_3537</name>
</gene>
<dbReference type="CDD" id="cd22641">
    <property type="entry name" value="C24-like"/>
    <property type="match status" value="1"/>
</dbReference>
<reference evidence="2 3" key="1">
    <citation type="submission" date="2017-11" db="EMBL/GenBank/DDBJ databases">
        <title>Genomic Encyclopedia of Archaeal and Bacterial Type Strains, Phase II (KMG-II): From Individual Species to Whole Genera.</title>
        <authorList>
            <person name="Goeker M."/>
        </authorList>
    </citation>
    <scope>NUCLEOTIDE SEQUENCE [LARGE SCALE GENOMIC DNA]</scope>
    <source>
        <strain evidence="2 3">DSM 11115</strain>
    </source>
</reference>
<name>A0A2M9B4J9_9BACT</name>
<comment type="caution">
    <text evidence="2">The sequence shown here is derived from an EMBL/GenBank/DDBJ whole genome shotgun (WGS) entry which is preliminary data.</text>
</comment>
<dbReference type="RefSeq" id="WP_317045123.1">
    <property type="nucleotide sequence ID" value="NZ_PGFA01000003.1"/>
</dbReference>
<keyword evidence="3" id="KW-1185">Reference proteome</keyword>
<dbReference type="EMBL" id="PGFA01000003">
    <property type="protein sequence ID" value="PJJ52880.1"/>
    <property type="molecule type" value="Genomic_DNA"/>
</dbReference>
<dbReference type="Proteomes" id="UP000228535">
    <property type="component" value="Unassembled WGS sequence"/>
</dbReference>